<dbReference type="EMBL" id="BK014727">
    <property type="protein sequence ID" value="DAD72949.1"/>
    <property type="molecule type" value="Genomic_DNA"/>
</dbReference>
<proteinExistence type="predicted"/>
<accession>A0A8S5LSC4</accession>
<protein>
    <submittedName>
        <fullName evidence="1">Uncharacterized protein</fullName>
    </submittedName>
</protein>
<organism evidence="1">
    <name type="scientific">Siphoviridae sp. ctMAv2</name>
    <dbReference type="NCBI Taxonomy" id="2826258"/>
    <lineage>
        <taxon>Viruses</taxon>
        <taxon>Duplodnaviria</taxon>
        <taxon>Heunggongvirae</taxon>
        <taxon>Uroviricota</taxon>
        <taxon>Caudoviricetes</taxon>
    </lineage>
</organism>
<reference evidence="1" key="1">
    <citation type="journal article" date="2021" name="Proc. Natl. Acad. Sci. U.S.A.">
        <title>A Catalog of Tens of Thousands of Viruses from Human Metagenomes Reveals Hidden Associations with Chronic Diseases.</title>
        <authorList>
            <person name="Tisza M.J."/>
            <person name="Buck C.B."/>
        </authorList>
    </citation>
    <scope>NUCLEOTIDE SEQUENCE</scope>
    <source>
        <strain evidence="1">CtMAv2</strain>
    </source>
</reference>
<evidence type="ECO:0000313" key="1">
    <source>
        <dbReference type="EMBL" id="DAD72949.1"/>
    </source>
</evidence>
<sequence length="379" mass="43585">MADIKTHLRELSVATILGLLKNNLRFQLKDLYNSNMFWQLASQVIDSDISNANNICDVQNYTGELRQIIDNGYQLATYIYNNPHFVITPKDPIYWLGNDTQKEDPADIAVGRYGFSLKEESFILENMGLYKLLNCYTGSRYTRRHIFKDYAPFEYERWFSVTWNEMLQIVDSMGGKWQYSNPRRPKGALITLSGNSVVLDYLERGKSAAKSILPFNCSLALYENNTTAKTREEVFAKFINQCLDSNYDYIRSKKECAIAASEALAEELNDNLNYRAGLPRFLRIHNFEYYYAKTTPYGVEVLRVPSIRDFGDSIRIESIEASVPNTQANILTTIVNINTGRHLVLRNECRFSHGQFNGTPEAKMYYEHGGSLLTIYDPI</sequence>
<name>A0A8S5LSC4_9CAUD</name>